<protein>
    <recommendedName>
        <fullName evidence="3">STAS domain-containing protein</fullName>
    </recommendedName>
</protein>
<evidence type="ECO:0008006" key="3">
    <source>
        <dbReference type="Google" id="ProtNLM"/>
    </source>
</evidence>
<dbReference type="EMBL" id="JAGEPA010000001">
    <property type="protein sequence ID" value="MBO1427877.1"/>
    <property type="molecule type" value="Genomic_DNA"/>
</dbReference>
<keyword evidence="2" id="KW-1185">Reference proteome</keyword>
<dbReference type="Proteomes" id="UP000692816">
    <property type="component" value="Unassembled WGS sequence"/>
</dbReference>
<proteinExistence type="predicted"/>
<reference evidence="1" key="1">
    <citation type="journal article" date="2021" name="Int. J. Syst. Evol. Microbiol.">
        <title>Bradyrhizobium septentrionale sp. nov. (sv. septentrionale) and Bradyrhizobium quebecense sp. nov. (sv. septentrionale) associated with legumes native to Canada possess rearranged symbiosis genes and numerous insertion sequences.</title>
        <authorList>
            <person name="Bromfield E.S.P."/>
            <person name="Cloutier S."/>
        </authorList>
    </citation>
    <scope>NUCLEOTIDE SEQUENCE</scope>
    <source>
        <strain evidence="1">12S5</strain>
    </source>
</reference>
<dbReference type="RefSeq" id="WP_207829646.1">
    <property type="nucleotide sequence ID" value="NZ_CP088282.1"/>
</dbReference>
<accession>A0ABS3M8Y6</accession>
<sequence>MTKLIISLDLAAAMRRHDIDRLGAIELVQQIIARHGGAVDLQKESAEALLDDLAEHGFTLLSGHSVQ</sequence>
<comment type="caution">
    <text evidence="1">The sequence shown here is derived from an EMBL/GenBank/DDBJ whole genome shotgun (WGS) entry which is preliminary data.</text>
</comment>
<evidence type="ECO:0000313" key="1">
    <source>
        <dbReference type="EMBL" id="MBO1427877.1"/>
    </source>
</evidence>
<name>A0ABS3M8Y6_9BRAD</name>
<evidence type="ECO:0000313" key="2">
    <source>
        <dbReference type="Proteomes" id="UP000692816"/>
    </source>
</evidence>
<gene>
    <name evidence="1" type="ORF">J4P68_00305</name>
</gene>
<organism evidence="1 2">
    <name type="scientific">Bradyrhizobium quebecense</name>
    <dbReference type="NCBI Taxonomy" id="2748629"/>
    <lineage>
        <taxon>Bacteria</taxon>
        <taxon>Pseudomonadati</taxon>
        <taxon>Pseudomonadota</taxon>
        <taxon>Alphaproteobacteria</taxon>
        <taxon>Hyphomicrobiales</taxon>
        <taxon>Nitrobacteraceae</taxon>
        <taxon>Bradyrhizobium</taxon>
    </lineage>
</organism>